<organism evidence="7 8">
    <name type="scientific">Halopiger aswanensis</name>
    <dbReference type="NCBI Taxonomy" id="148449"/>
    <lineage>
        <taxon>Archaea</taxon>
        <taxon>Methanobacteriati</taxon>
        <taxon>Methanobacteriota</taxon>
        <taxon>Stenosarchaea group</taxon>
        <taxon>Halobacteria</taxon>
        <taxon>Halobacteriales</taxon>
        <taxon>Natrialbaceae</taxon>
        <taxon>Halopiger</taxon>
    </lineage>
</organism>
<keyword evidence="2" id="KW-1003">Cell membrane</keyword>
<evidence type="ECO:0000256" key="5">
    <source>
        <dbReference type="ARBA" id="ARBA00023136"/>
    </source>
</evidence>
<evidence type="ECO:0000256" key="3">
    <source>
        <dbReference type="ARBA" id="ARBA00022692"/>
    </source>
</evidence>
<feature type="transmembrane region" description="Helical" evidence="6">
    <location>
        <begin position="198"/>
        <end position="224"/>
    </location>
</feature>
<evidence type="ECO:0000313" key="8">
    <source>
        <dbReference type="Proteomes" id="UP000283805"/>
    </source>
</evidence>
<dbReference type="OrthoDB" id="85180at2157"/>
<evidence type="ECO:0000256" key="2">
    <source>
        <dbReference type="ARBA" id="ARBA00022475"/>
    </source>
</evidence>
<evidence type="ECO:0000256" key="1">
    <source>
        <dbReference type="ARBA" id="ARBA00004651"/>
    </source>
</evidence>
<dbReference type="RefSeq" id="WP_120242927.1">
    <property type="nucleotide sequence ID" value="NZ_RAPO01000001.1"/>
</dbReference>
<dbReference type="NCBIfam" id="NF009295">
    <property type="entry name" value="PRK12652.1"/>
    <property type="match status" value="1"/>
</dbReference>
<evidence type="ECO:0000256" key="4">
    <source>
        <dbReference type="ARBA" id="ARBA00022989"/>
    </source>
</evidence>
<dbReference type="PANTHER" id="PTHR34584:SF1">
    <property type="entry name" value="NA(+)_H(+) ANTIPORTER SUBUNIT E1"/>
    <property type="match status" value="1"/>
</dbReference>
<keyword evidence="3 6" id="KW-0812">Transmembrane</keyword>
<dbReference type="Pfam" id="PF01899">
    <property type="entry name" value="MNHE"/>
    <property type="match status" value="1"/>
</dbReference>
<reference evidence="7 8" key="1">
    <citation type="submission" date="2018-09" db="EMBL/GenBank/DDBJ databases">
        <title>Genomic Encyclopedia of Archaeal and Bacterial Type Strains, Phase II (KMG-II): from individual species to whole genera.</title>
        <authorList>
            <person name="Goeker M."/>
        </authorList>
    </citation>
    <scope>NUCLEOTIDE SEQUENCE [LARGE SCALE GENOMIC DNA]</scope>
    <source>
        <strain evidence="7 8">DSM 13151</strain>
    </source>
</reference>
<sequence length="356" mass="39006">MAAERVLVPLSDTVTVRQTVGYAVRSGLESADASAGTDADVDAPELEIHLVVALPYDADSPESQQQRDDAEQLLSRGTNWVEEDAPATAVTVETTVLGTDELLFGPRDYADTFGRYVDDHDIDRIVLDPEYSPGATTPMLQPLERELERKGLPFDEAPVERPARHQRLVSGGETVDRLFATFAISFGFYLVLGDPFYWFDLVTGAAVAGIVSIVLARVTFTFPLDRVQSPLRVVRFVIYIPYLLWEILKANIAVSAVILRPSMPIEPTLTRVNARVRSGLPLAALANSITLTPGTLTVRATDRQLLVHTLIPAAREDLFDGGLEKAIRFVFYGRDSAAIASPRERDDAEIVGGDEL</sequence>
<keyword evidence="8" id="KW-1185">Reference proteome</keyword>
<feature type="transmembrane region" description="Helical" evidence="6">
    <location>
        <begin position="236"/>
        <end position="259"/>
    </location>
</feature>
<proteinExistence type="predicted"/>
<dbReference type="GO" id="GO:0008324">
    <property type="term" value="F:monoatomic cation transmembrane transporter activity"/>
    <property type="evidence" value="ECO:0007669"/>
    <property type="project" value="InterPro"/>
</dbReference>
<comment type="caution">
    <text evidence="7">The sequence shown here is derived from an EMBL/GenBank/DDBJ whole genome shotgun (WGS) entry which is preliminary data.</text>
</comment>
<evidence type="ECO:0000256" key="6">
    <source>
        <dbReference type="SAM" id="Phobius"/>
    </source>
</evidence>
<evidence type="ECO:0000313" key="7">
    <source>
        <dbReference type="EMBL" id="RKD97385.1"/>
    </source>
</evidence>
<keyword evidence="5 6" id="KW-0472">Membrane</keyword>
<accession>A0A3R7FXD8</accession>
<dbReference type="InterPro" id="IPR002758">
    <property type="entry name" value="Cation_antiport_E"/>
</dbReference>
<dbReference type="PANTHER" id="PTHR34584">
    <property type="entry name" value="NA(+)/H(+) ANTIPORTER SUBUNIT E1"/>
    <property type="match status" value="1"/>
</dbReference>
<keyword evidence="4 6" id="KW-1133">Transmembrane helix</keyword>
<dbReference type="GO" id="GO:0005886">
    <property type="term" value="C:plasma membrane"/>
    <property type="evidence" value="ECO:0007669"/>
    <property type="project" value="UniProtKB-SubCell"/>
</dbReference>
<dbReference type="Proteomes" id="UP000283805">
    <property type="component" value="Unassembled WGS sequence"/>
</dbReference>
<comment type="subcellular location">
    <subcellularLocation>
        <location evidence="1">Cell membrane</location>
        <topology evidence="1">Multi-pass membrane protein</topology>
    </subcellularLocation>
</comment>
<dbReference type="AlphaFoldDB" id="A0A3R7FXD8"/>
<dbReference type="EMBL" id="RAPO01000001">
    <property type="protein sequence ID" value="RKD97385.1"/>
    <property type="molecule type" value="Genomic_DNA"/>
</dbReference>
<protein>
    <submittedName>
        <fullName evidence="7">Multisubunit sodium/proton antiporter MrpE subunit</fullName>
    </submittedName>
</protein>
<name>A0A3R7FXD8_9EURY</name>
<gene>
    <name evidence="7" type="ORF">ATJ93_0371</name>
</gene>